<name>A0A0E3ZDT8_9BACT</name>
<gene>
    <name evidence="1" type="ORF">PKOR_00285</name>
</gene>
<reference evidence="1 2" key="1">
    <citation type="journal article" date="2015" name="Sci. Rep.">
        <title>Unraveling adaptation of Pontibacter korlensis to radiation and infertility in desert through complete genome and comparative transcriptomic analysis.</title>
        <authorList>
            <person name="Dai J."/>
            <person name="Dai W."/>
            <person name="Qiu C."/>
            <person name="Yang Z."/>
            <person name="Zhang Y."/>
            <person name="Zhou M."/>
            <person name="Zhang L."/>
            <person name="Fang C."/>
            <person name="Gao Q."/>
            <person name="Yang Q."/>
            <person name="Li X."/>
            <person name="Wang Z."/>
            <person name="Wang Z."/>
            <person name="Jia Z."/>
            <person name="Chen X."/>
        </authorList>
    </citation>
    <scope>NUCLEOTIDE SEQUENCE [LARGE SCALE GENOMIC DNA]</scope>
    <source>
        <strain evidence="1 2">X14-1T</strain>
    </source>
</reference>
<evidence type="ECO:0008006" key="3">
    <source>
        <dbReference type="Google" id="ProtNLM"/>
    </source>
</evidence>
<accession>A0A0E3ZDT8</accession>
<evidence type="ECO:0000313" key="1">
    <source>
        <dbReference type="EMBL" id="AKD01873.1"/>
    </source>
</evidence>
<dbReference type="Pfam" id="PF00300">
    <property type="entry name" value="His_Phos_1"/>
    <property type="match status" value="1"/>
</dbReference>
<organism evidence="1 2">
    <name type="scientific">Pontibacter korlensis</name>
    <dbReference type="NCBI Taxonomy" id="400092"/>
    <lineage>
        <taxon>Bacteria</taxon>
        <taxon>Pseudomonadati</taxon>
        <taxon>Bacteroidota</taxon>
        <taxon>Cytophagia</taxon>
        <taxon>Cytophagales</taxon>
        <taxon>Hymenobacteraceae</taxon>
        <taxon>Pontibacter</taxon>
    </lineage>
</organism>
<dbReference type="AlphaFoldDB" id="A0A0E3ZDT8"/>
<keyword evidence="2" id="KW-1185">Reference proteome</keyword>
<protein>
    <recommendedName>
        <fullName evidence="3">Phosphoglycerate mutase</fullName>
    </recommendedName>
</protein>
<dbReference type="InterPro" id="IPR029033">
    <property type="entry name" value="His_PPase_superfam"/>
</dbReference>
<proteinExistence type="predicted"/>
<dbReference type="EMBL" id="CP009621">
    <property type="protein sequence ID" value="AKD01873.1"/>
    <property type="molecule type" value="Genomic_DNA"/>
</dbReference>
<dbReference type="Proteomes" id="UP000033109">
    <property type="component" value="Chromosome"/>
</dbReference>
<dbReference type="InterPro" id="IPR013078">
    <property type="entry name" value="His_Pase_superF_clade-1"/>
</dbReference>
<dbReference type="PATRIC" id="fig|400092.3.peg.62"/>
<dbReference type="Gene3D" id="3.40.50.1240">
    <property type="entry name" value="Phosphoglycerate mutase-like"/>
    <property type="match status" value="1"/>
</dbReference>
<dbReference type="SUPFAM" id="SSF53254">
    <property type="entry name" value="Phosphoglycerate mutase-like"/>
    <property type="match status" value="1"/>
</dbReference>
<dbReference type="STRING" id="400092.PKOR_00285"/>
<sequence length="195" mass="22644">MYLTPDATAKRIFLIRHARPLLPHEGLFDVEAARSYISAYDTAQVEEFVLQHETLPYQHVTKVYCSTLVRSQLTARAIFGEEVELLIDHTFREFERRIFTLPLMRLPIKVWLLSARLLWFLGFNSRDIETFRQARARARQAAEKLAQDALQHNTTVLVGHGLLNSFIRRELKRMGWKASIKGGNDFLSVHMLSHI</sequence>
<evidence type="ECO:0000313" key="2">
    <source>
        <dbReference type="Proteomes" id="UP000033109"/>
    </source>
</evidence>
<dbReference type="KEGG" id="pko:PKOR_00285"/>
<dbReference type="OrthoDB" id="892470at2"/>
<dbReference type="HOGENOM" id="CLU_109730_0_0_10"/>